<dbReference type="Pfam" id="PF07963">
    <property type="entry name" value="N_methyl"/>
    <property type="match status" value="1"/>
</dbReference>
<dbReference type="NCBIfam" id="TIGR02532">
    <property type="entry name" value="IV_pilin_GFxxxE"/>
    <property type="match status" value="1"/>
</dbReference>
<dbReference type="STRING" id="1841610.A6X21_14650"/>
<dbReference type="PANTHER" id="PTHR30093">
    <property type="entry name" value="GENERAL SECRETION PATHWAY PROTEIN G"/>
    <property type="match status" value="1"/>
</dbReference>
<dbReference type="SUPFAM" id="SSF54523">
    <property type="entry name" value="Pili subunits"/>
    <property type="match status" value="1"/>
</dbReference>
<evidence type="ECO:0000259" key="1">
    <source>
        <dbReference type="Pfam" id="PF07596"/>
    </source>
</evidence>
<evidence type="ECO:0000313" key="3">
    <source>
        <dbReference type="Proteomes" id="UP000094828"/>
    </source>
</evidence>
<dbReference type="InterPro" id="IPR045584">
    <property type="entry name" value="Pilin-like"/>
</dbReference>
<dbReference type="PANTHER" id="PTHR30093:SF2">
    <property type="entry name" value="TYPE II SECRETION SYSTEM PROTEIN H"/>
    <property type="match status" value="1"/>
</dbReference>
<dbReference type="EMBL" id="LYDR01000158">
    <property type="protein sequence ID" value="ODA28095.1"/>
    <property type="molecule type" value="Genomic_DNA"/>
</dbReference>
<evidence type="ECO:0000313" key="2">
    <source>
        <dbReference type="EMBL" id="ODA28095.1"/>
    </source>
</evidence>
<dbReference type="Gene3D" id="3.30.700.10">
    <property type="entry name" value="Glycoprotein, Type 4 Pilin"/>
    <property type="match status" value="1"/>
</dbReference>
<keyword evidence="3" id="KW-1185">Reference proteome</keyword>
<proteinExistence type="predicted"/>
<dbReference type="OrthoDB" id="255848at2"/>
<comment type="caution">
    <text evidence="2">The sequence shown here is derived from an EMBL/GenBank/DDBJ whole genome shotgun (WGS) entry which is preliminary data.</text>
</comment>
<organism evidence="2 3">
    <name type="scientific">Planctopirus hydrillae</name>
    <dbReference type="NCBI Taxonomy" id="1841610"/>
    <lineage>
        <taxon>Bacteria</taxon>
        <taxon>Pseudomonadati</taxon>
        <taxon>Planctomycetota</taxon>
        <taxon>Planctomycetia</taxon>
        <taxon>Planctomycetales</taxon>
        <taxon>Planctomycetaceae</taxon>
        <taxon>Planctopirus</taxon>
    </lineage>
</organism>
<protein>
    <recommendedName>
        <fullName evidence="1">DUF1559 domain-containing protein</fullName>
    </recommendedName>
</protein>
<feature type="domain" description="DUF1559" evidence="1">
    <location>
        <begin position="33"/>
        <end position="309"/>
    </location>
</feature>
<dbReference type="NCBIfam" id="TIGR04294">
    <property type="entry name" value="pre_pil_HX9DG"/>
    <property type="match status" value="1"/>
</dbReference>
<dbReference type="Pfam" id="PF07596">
    <property type="entry name" value="SBP_bac_10"/>
    <property type="match status" value="1"/>
</dbReference>
<name>A0A1C3E4C0_9PLAN</name>
<dbReference type="AlphaFoldDB" id="A0A1C3E4C0"/>
<reference evidence="2 3" key="1">
    <citation type="submission" date="2016-05" db="EMBL/GenBank/DDBJ databases">
        <title>Genomic and physiological characterization of Planctopirus sp. isolated from fresh water lake.</title>
        <authorList>
            <person name="Subhash Y."/>
            <person name="Ramana C."/>
        </authorList>
    </citation>
    <scope>NUCLEOTIDE SEQUENCE [LARGE SCALE GENOMIC DNA]</scope>
    <source>
        <strain evidence="2 3">JC280</strain>
    </source>
</reference>
<sequence>MFFQNRKAFTLIELLVVIAIIAILIALLLPAVQQAREAARRTECKNILKQWGLALHNYHDTYNCLPAAGFSVSAGTPPNPGQHNRFSFHVRVLPFLDQTPLYNQFDMSRFYNDAPNFALKRSTIPVLHCPSALLSDRTADSETVTYGSTNNQTHSPVSVHYLGVAGAKGFLPGSTTAYYASLPAVPNLTSDHGGLATNGLLTRNVSSRFSDCTDGLSNTFLMGEASANAASGWNRTFRAWTQGVSTNDNSTAMYASKNITHQIGSNTGWRSNTAGSLYNDSRFGSQHVGGTHFLMGDGTVRFVSENIDFATYQGAASRDGAESMQIQ</sequence>
<dbReference type="Proteomes" id="UP000094828">
    <property type="component" value="Unassembled WGS sequence"/>
</dbReference>
<gene>
    <name evidence="2" type="ORF">A6X21_14650</name>
</gene>
<dbReference type="InterPro" id="IPR011453">
    <property type="entry name" value="DUF1559"/>
</dbReference>
<accession>A0A1C3E4C0</accession>
<dbReference type="InterPro" id="IPR027558">
    <property type="entry name" value="Pre_pil_HX9DG_C"/>
</dbReference>
<dbReference type="InterPro" id="IPR012902">
    <property type="entry name" value="N_methyl_site"/>
</dbReference>
<dbReference type="RefSeq" id="WP_068853295.1">
    <property type="nucleotide sequence ID" value="NZ_LYDR01000158.1"/>
</dbReference>